<sequence>MIYPIVVYGDPVLKKKAEDIKKGEIDVKTLSEDMFETMNAASGIGIAAPQIGKSIRMFVVDGTPIEDEDMEGFKKVFINPQMIEETGEAWAFEEGCLSIPNVREEVSRNAKIKIKYFDENWVEHEDEFDGMKARIIQHEYDHIEGVLFTDYLSPLKKRMLKGKLQNITKGKMKVDYRVAIPAKR</sequence>
<comment type="similarity">
    <text evidence="1 4">Belongs to the polypeptide deformylase family.</text>
</comment>
<dbReference type="EMBL" id="JAESIY010000006">
    <property type="protein sequence ID" value="MBL3657083.1"/>
    <property type="molecule type" value="Genomic_DNA"/>
</dbReference>
<dbReference type="AlphaFoldDB" id="A0A937JZ57"/>
<keyword evidence="6" id="KW-1185">Reference proteome</keyword>
<proteinExistence type="inferred from homology"/>
<protein>
    <recommendedName>
        <fullName evidence="4">Peptide deformylase</fullName>
        <shortName evidence="4">PDF</shortName>
        <ecNumber evidence="4">3.5.1.88</ecNumber>
    </recommendedName>
    <alternativeName>
        <fullName evidence="4">Polypeptide deformylase</fullName>
    </alternativeName>
</protein>
<dbReference type="SUPFAM" id="SSF56420">
    <property type="entry name" value="Peptide deformylase"/>
    <property type="match status" value="1"/>
</dbReference>
<accession>A0A937JZ57</accession>
<gene>
    <name evidence="4" type="primary">def</name>
    <name evidence="5" type="ORF">JL102_13130</name>
</gene>
<comment type="cofactor">
    <cofactor evidence="4">
        <name>Fe(2+)</name>
        <dbReference type="ChEBI" id="CHEBI:29033"/>
    </cofactor>
    <text evidence="4">Binds 1 Fe(2+) ion.</text>
</comment>
<keyword evidence="2 4" id="KW-0479">Metal-binding</keyword>
<dbReference type="PANTHER" id="PTHR10458">
    <property type="entry name" value="PEPTIDE DEFORMYLASE"/>
    <property type="match status" value="1"/>
</dbReference>
<feature type="binding site" evidence="4">
    <location>
        <position position="138"/>
    </location>
    <ligand>
        <name>Fe cation</name>
        <dbReference type="ChEBI" id="CHEBI:24875"/>
    </ligand>
</feature>
<evidence type="ECO:0000256" key="2">
    <source>
        <dbReference type="ARBA" id="ARBA00022723"/>
    </source>
</evidence>
<organism evidence="5 6">
    <name type="scientific">Fulvivirga sediminis</name>
    <dbReference type="NCBI Taxonomy" id="2803949"/>
    <lineage>
        <taxon>Bacteria</taxon>
        <taxon>Pseudomonadati</taxon>
        <taxon>Bacteroidota</taxon>
        <taxon>Cytophagia</taxon>
        <taxon>Cytophagales</taxon>
        <taxon>Fulvivirgaceae</taxon>
        <taxon>Fulvivirga</taxon>
    </lineage>
</organism>
<feature type="active site" evidence="4">
    <location>
        <position position="139"/>
    </location>
</feature>
<keyword evidence="3 4" id="KW-0378">Hydrolase</keyword>
<dbReference type="InterPro" id="IPR023635">
    <property type="entry name" value="Peptide_deformylase"/>
</dbReference>
<dbReference type="EC" id="3.5.1.88" evidence="4"/>
<dbReference type="NCBIfam" id="TIGR00079">
    <property type="entry name" value="pept_deformyl"/>
    <property type="match status" value="1"/>
</dbReference>
<dbReference type="PIRSF" id="PIRSF004749">
    <property type="entry name" value="Pep_def"/>
    <property type="match status" value="1"/>
</dbReference>
<dbReference type="PANTHER" id="PTHR10458:SF22">
    <property type="entry name" value="PEPTIDE DEFORMYLASE"/>
    <property type="match status" value="1"/>
</dbReference>
<dbReference type="GO" id="GO:0042586">
    <property type="term" value="F:peptide deformylase activity"/>
    <property type="evidence" value="ECO:0007669"/>
    <property type="project" value="UniProtKB-UniRule"/>
</dbReference>
<name>A0A937JZ57_9BACT</name>
<dbReference type="PRINTS" id="PR01576">
    <property type="entry name" value="PDEFORMYLASE"/>
</dbReference>
<dbReference type="HAMAP" id="MF_00163">
    <property type="entry name" value="Pep_deformylase"/>
    <property type="match status" value="1"/>
</dbReference>
<comment type="function">
    <text evidence="4">Removes the formyl group from the N-terminal Met of newly synthesized proteins. Requires at least a dipeptide for an efficient rate of reaction. N-terminal L-methionine is a prerequisite for activity but the enzyme has broad specificity at other positions.</text>
</comment>
<evidence type="ECO:0000313" key="6">
    <source>
        <dbReference type="Proteomes" id="UP000659388"/>
    </source>
</evidence>
<dbReference type="Gene3D" id="3.90.45.10">
    <property type="entry name" value="Peptide deformylase"/>
    <property type="match status" value="1"/>
</dbReference>
<reference evidence="5" key="1">
    <citation type="submission" date="2021-01" db="EMBL/GenBank/DDBJ databases">
        <title>Fulvivirga kasyanovii gen. nov., sp nov., a novel member of the phylum Bacteroidetes isolated from seawater in a mussel farm.</title>
        <authorList>
            <person name="Zhao L.-H."/>
            <person name="Wang Z.-J."/>
        </authorList>
    </citation>
    <scope>NUCLEOTIDE SEQUENCE</scope>
    <source>
        <strain evidence="5">2943</strain>
    </source>
</reference>
<evidence type="ECO:0000256" key="4">
    <source>
        <dbReference type="HAMAP-Rule" id="MF_00163"/>
    </source>
</evidence>
<evidence type="ECO:0000313" key="5">
    <source>
        <dbReference type="EMBL" id="MBL3657083.1"/>
    </source>
</evidence>
<comment type="caution">
    <text evidence="5">The sequence shown here is derived from an EMBL/GenBank/DDBJ whole genome shotgun (WGS) entry which is preliminary data.</text>
</comment>
<evidence type="ECO:0000256" key="1">
    <source>
        <dbReference type="ARBA" id="ARBA00010759"/>
    </source>
</evidence>
<dbReference type="Proteomes" id="UP000659388">
    <property type="component" value="Unassembled WGS sequence"/>
</dbReference>
<feature type="binding site" evidence="4">
    <location>
        <position position="96"/>
    </location>
    <ligand>
        <name>Fe cation</name>
        <dbReference type="ChEBI" id="CHEBI:24875"/>
    </ligand>
</feature>
<dbReference type="Pfam" id="PF01327">
    <property type="entry name" value="Pep_deformylase"/>
    <property type="match status" value="1"/>
</dbReference>
<keyword evidence="4" id="KW-0408">Iron</keyword>
<comment type="catalytic activity">
    <reaction evidence="4">
        <text>N-terminal N-formyl-L-methionyl-[peptide] + H2O = N-terminal L-methionyl-[peptide] + formate</text>
        <dbReference type="Rhea" id="RHEA:24420"/>
        <dbReference type="Rhea" id="RHEA-COMP:10639"/>
        <dbReference type="Rhea" id="RHEA-COMP:10640"/>
        <dbReference type="ChEBI" id="CHEBI:15377"/>
        <dbReference type="ChEBI" id="CHEBI:15740"/>
        <dbReference type="ChEBI" id="CHEBI:49298"/>
        <dbReference type="ChEBI" id="CHEBI:64731"/>
        <dbReference type="EC" id="3.5.1.88"/>
    </reaction>
</comment>
<feature type="binding site" evidence="4">
    <location>
        <position position="142"/>
    </location>
    <ligand>
        <name>Fe cation</name>
        <dbReference type="ChEBI" id="CHEBI:24875"/>
    </ligand>
</feature>
<dbReference type="InterPro" id="IPR036821">
    <property type="entry name" value="Peptide_deformylase_sf"/>
</dbReference>
<keyword evidence="4" id="KW-0648">Protein biosynthesis</keyword>
<dbReference type="NCBIfam" id="NF001159">
    <property type="entry name" value="PRK00150.1-3"/>
    <property type="match status" value="1"/>
</dbReference>
<dbReference type="RefSeq" id="WP_202244874.1">
    <property type="nucleotide sequence ID" value="NZ_JAESIY010000006.1"/>
</dbReference>
<dbReference type="GO" id="GO:0006412">
    <property type="term" value="P:translation"/>
    <property type="evidence" value="ECO:0007669"/>
    <property type="project" value="UniProtKB-UniRule"/>
</dbReference>
<evidence type="ECO:0000256" key="3">
    <source>
        <dbReference type="ARBA" id="ARBA00022801"/>
    </source>
</evidence>
<dbReference type="CDD" id="cd00487">
    <property type="entry name" value="Pep_deformylase"/>
    <property type="match status" value="1"/>
</dbReference>
<dbReference type="GO" id="GO:0046872">
    <property type="term" value="F:metal ion binding"/>
    <property type="evidence" value="ECO:0007669"/>
    <property type="project" value="UniProtKB-KW"/>
</dbReference>